<dbReference type="Pfam" id="PF00892">
    <property type="entry name" value="EamA"/>
    <property type="match status" value="2"/>
</dbReference>
<dbReference type="RefSeq" id="WP_244642268.1">
    <property type="nucleotide sequence ID" value="NZ_BMGG01000012.1"/>
</dbReference>
<gene>
    <name evidence="8" type="ORF">GCM10010994_56880</name>
</gene>
<evidence type="ECO:0000256" key="6">
    <source>
        <dbReference type="SAM" id="Phobius"/>
    </source>
</evidence>
<keyword evidence="5 6" id="KW-0472">Membrane</keyword>
<feature type="domain" description="EamA" evidence="7">
    <location>
        <begin position="169"/>
        <end position="303"/>
    </location>
</feature>
<feature type="transmembrane region" description="Helical" evidence="6">
    <location>
        <begin position="263"/>
        <end position="282"/>
    </location>
</feature>
<keyword evidence="3 6" id="KW-0812">Transmembrane</keyword>
<feature type="transmembrane region" description="Helical" evidence="6">
    <location>
        <begin position="48"/>
        <end position="66"/>
    </location>
</feature>
<evidence type="ECO:0000313" key="9">
    <source>
        <dbReference type="Proteomes" id="UP000637002"/>
    </source>
</evidence>
<feature type="transmembrane region" description="Helical" evidence="6">
    <location>
        <begin position="229"/>
        <end position="251"/>
    </location>
</feature>
<organism evidence="8 9">
    <name type="scientific">Chelatococcus reniformis</name>
    <dbReference type="NCBI Taxonomy" id="1494448"/>
    <lineage>
        <taxon>Bacteria</taxon>
        <taxon>Pseudomonadati</taxon>
        <taxon>Pseudomonadota</taxon>
        <taxon>Alphaproteobacteria</taxon>
        <taxon>Hyphomicrobiales</taxon>
        <taxon>Chelatococcaceae</taxon>
        <taxon>Chelatococcus</taxon>
    </lineage>
</organism>
<feature type="transmembrane region" description="Helical" evidence="6">
    <location>
        <begin position="109"/>
        <end position="131"/>
    </location>
</feature>
<reference evidence="8" key="1">
    <citation type="journal article" date="2014" name="Int. J. Syst. Evol. Microbiol.">
        <title>Complete genome sequence of Corynebacterium casei LMG S-19264T (=DSM 44701T), isolated from a smear-ripened cheese.</title>
        <authorList>
            <consortium name="US DOE Joint Genome Institute (JGI-PGF)"/>
            <person name="Walter F."/>
            <person name="Albersmeier A."/>
            <person name="Kalinowski J."/>
            <person name="Ruckert C."/>
        </authorList>
    </citation>
    <scope>NUCLEOTIDE SEQUENCE</scope>
    <source>
        <strain evidence="8">CGMCC 1.12919</strain>
    </source>
</reference>
<dbReference type="AlphaFoldDB" id="A0A916UWE5"/>
<evidence type="ECO:0000259" key="7">
    <source>
        <dbReference type="Pfam" id="PF00892"/>
    </source>
</evidence>
<keyword evidence="4 6" id="KW-1133">Transmembrane helix</keyword>
<comment type="caution">
    <text evidence="8">The sequence shown here is derived from an EMBL/GenBank/DDBJ whole genome shotgun (WGS) entry which is preliminary data.</text>
</comment>
<evidence type="ECO:0000256" key="2">
    <source>
        <dbReference type="ARBA" id="ARBA00022475"/>
    </source>
</evidence>
<reference evidence="8" key="2">
    <citation type="submission" date="2020-09" db="EMBL/GenBank/DDBJ databases">
        <authorList>
            <person name="Sun Q."/>
            <person name="Zhou Y."/>
        </authorList>
    </citation>
    <scope>NUCLEOTIDE SEQUENCE</scope>
    <source>
        <strain evidence="8">CGMCC 1.12919</strain>
    </source>
</reference>
<evidence type="ECO:0000256" key="5">
    <source>
        <dbReference type="ARBA" id="ARBA00023136"/>
    </source>
</evidence>
<evidence type="ECO:0000256" key="3">
    <source>
        <dbReference type="ARBA" id="ARBA00022692"/>
    </source>
</evidence>
<evidence type="ECO:0000256" key="4">
    <source>
        <dbReference type="ARBA" id="ARBA00022989"/>
    </source>
</evidence>
<evidence type="ECO:0000313" key="8">
    <source>
        <dbReference type="EMBL" id="GGC91733.1"/>
    </source>
</evidence>
<comment type="subcellular location">
    <subcellularLocation>
        <location evidence="1">Cell membrane</location>
        <topology evidence="1">Multi-pass membrane protein</topology>
    </subcellularLocation>
</comment>
<dbReference type="InterPro" id="IPR000620">
    <property type="entry name" value="EamA_dom"/>
</dbReference>
<dbReference type="PANTHER" id="PTHR42920:SF11">
    <property type="entry name" value="INNER MEMBRANE PROTEIN YTFF"/>
    <property type="match status" value="1"/>
</dbReference>
<feature type="domain" description="EamA" evidence="7">
    <location>
        <begin position="21"/>
        <end position="154"/>
    </location>
</feature>
<evidence type="ECO:0000256" key="1">
    <source>
        <dbReference type="ARBA" id="ARBA00004651"/>
    </source>
</evidence>
<feature type="transmembrane region" description="Helical" evidence="6">
    <location>
        <begin position="138"/>
        <end position="157"/>
    </location>
</feature>
<dbReference type="PANTHER" id="PTHR42920">
    <property type="entry name" value="OS03G0707200 PROTEIN-RELATED"/>
    <property type="match status" value="1"/>
</dbReference>
<dbReference type="SUPFAM" id="SSF103481">
    <property type="entry name" value="Multidrug resistance efflux transporter EmrE"/>
    <property type="match status" value="2"/>
</dbReference>
<keyword evidence="9" id="KW-1185">Reference proteome</keyword>
<feature type="transmembrane region" description="Helical" evidence="6">
    <location>
        <begin position="78"/>
        <end position="103"/>
    </location>
</feature>
<proteinExistence type="predicted"/>
<dbReference type="EMBL" id="BMGG01000012">
    <property type="protein sequence ID" value="GGC91733.1"/>
    <property type="molecule type" value="Genomic_DNA"/>
</dbReference>
<feature type="transmembrane region" description="Helical" evidence="6">
    <location>
        <begin position="169"/>
        <end position="190"/>
    </location>
</feature>
<name>A0A916UWE5_9HYPH</name>
<dbReference type="InterPro" id="IPR051258">
    <property type="entry name" value="Diverse_Substrate_Transporter"/>
</dbReference>
<feature type="transmembrane region" description="Helical" evidence="6">
    <location>
        <begin position="197"/>
        <end position="217"/>
    </location>
</feature>
<dbReference type="InterPro" id="IPR037185">
    <property type="entry name" value="EmrE-like"/>
</dbReference>
<keyword evidence="2" id="KW-1003">Cell membrane</keyword>
<dbReference type="Proteomes" id="UP000637002">
    <property type="component" value="Unassembled WGS sequence"/>
</dbReference>
<sequence length="315" mass="33253">MSSPALTSSRIGRLRGLERNAYLLLTLTALMWAGNAVASRLAPGELSPMVITTLRWALVLAVLSVTSRRTIAAEWRQVLPQWPLVLALGGLGYTAFNALFYAAGHYTSAVNITLFQASIPIVVLIGSFLAYRTPISAMQVVGVGTTVLGVVLASTHGDLSVLRTFAFNIGDGLLLIACVLYAGYTVALAARPKVSGVTLFAAMAAAAFLTSLPLLAFEVAQGAALWPASLNGVLLVAYIGLFPSLLSQLFFMRGVELIGANRAGLFINLVPIFGALLGVLLLGERFGLVEALALVLVLGGIYVAERLGRPRRART</sequence>
<dbReference type="GO" id="GO:0005886">
    <property type="term" value="C:plasma membrane"/>
    <property type="evidence" value="ECO:0007669"/>
    <property type="project" value="UniProtKB-SubCell"/>
</dbReference>
<accession>A0A916UWE5</accession>
<feature type="transmembrane region" description="Helical" evidence="6">
    <location>
        <begin position="21"/>
        <end position="42"/>
    </location>
</feature>
<feature type="transmembrane region" description="Helical" evidence="6">
    <location>
        <begin position="288"/>
        <end position="304"/>
    </location>
</feature>
<protein>
    <submittedName>
        <fullName evidence="8">Membrane protein</fullName>
    </submittedName>
</protein>